<dbReference type="Pfam" id="PF00645">
    <property type="entry name" value="zf-PARP"/>
    <property type="match status" value="1"/>
</dbReference>
<dbReference type="Gene3D" id="3.30.1740.10">
    <property type="entry name" value="Zinc finger, PARP-type"/>
    <property type="match status" value="1"/>
</dbReference>
<evidence type="ECO:0000259" key="7">
    <source>
        <dbReference type="PROSITE" id="PS50064"/>
    </source>
</evidence>
<evidence type="ECO:0000256" key="3">
    <source>
        <dbReference type="ARBA" id="ARBA00022771"/>
    </source>
</evidence>
<dbReference type="HOGENOM" id="CLU_150769_0_0_1"/>
<dbReference type="InterPro" id="IPR036957">
    <property type="entry name" value="Znf_PARP_sf"/>
</dbReference>
<proteinExistence type="predicted"/>
<dbReference type="InterPro" id="IPR001510">
    <property type="entry name" value="Znf_PARP"/>
</dbReference>
<dbReference type="EMBL" id="KN831951">
    <property type="protein sequence ID" value="KIO10635.1"/>
    <property type="molecule type" value="Genomic_DNA"/>
</dbReference>
<evidence type="ECO:0000256" key="5">
    <source>
        <dbReference type="ARBA" id="ARBA00023242"/>
    </source>
</evidence>
<evidence type="ECO:0000256" key="4">
    <source>
        <dbReference type="ARBA" id="ARBA00022833"/>
    </source>
</evidence>
<reference evidence="8 9" key="1">
    <citation type="submission" date="2014-04" db="EMBL/GenBank/DDBJ databases">
        <authorList>
            <consortium name="DOE Joint Genome Institute"/>
            <person name="Kuo A."/>
            <person name="Kohler A."/>
            <person name="Costa M.D."/>
            <person name="Nagy L.G."/>
            <person name="Floudas D."/>
            <person name="Copeland A."/>
            <person name="Barry K.W."/>
            <person name="Cichocki N."/>
            <person name="Veneault-Fourrey C."/>
            <person name="LaButti K."/>
            <person name="Lindquist E.A."/>
            <person name="Lipzen A."/>
            <person name="Lundell T."/>
            <person name="Morin E."/>
            <person name="Murat C."/>
            <person name="Sun H."/>
            <person name="Tunlid A."/>
            <person name="Henrissat B."/>
            <person name="Grigoriev I.V."/>
            <person name="Hibbett D.S."/>
            <person name="Martin F."/>
            <person name="Nordberg H.P."/>
            <person name="Cantor M.N."/>
            <person name="Hua S.X."/>
        </authorList>
    </citation>
    <scope>NUCLEOTIDE SEQUENCE [LARGE SCALE GENOMIC DNA]</scope>
    <source>
        <strain evidence="8 9">Marx 270</strain>
    </source>
</reference>
<dbReference type="OrthoDB" id="429950at2759"/>
<feature type="domain" description="PARP-type" evidence="7">
    <location>
        <begin position="5"/>
        <end position="96"/>
    </location>
</feature>
<protein>
    <recommendedName>
        <fullName evidence="7">PARP-type domain-containing protein</fullName>
    </recommendedName>
</protein>
<feature type="non-terminal residue" evidence="8">
    <location>
        <position position="1"/>
    </location>
</feature>
<organism evidence="8 9">
    <name type="scientific">Pisolithus tinctorius Marx 270</name>
    <dbReference type="NCBI Taxonomy" id="870435"/>
    <lineage>
        <taxon>Eukaryota</taxon>
        <taxon>Fungi</taxon>
        <taxon>Dikarya</taxon>
        <taxon>Basidiomycota</taxon>
        <taxon>Agaricomycotina</taxon>
        <taxon>Agaricomycetes</taxon>
        <taxon>Agaricomycetidae</taxon>
        <taxon>Boletales</taxon>
        <taxon>Sclerodermatineae</taxon>
        <taxon>Pisolithaceae</taxon>
        <taxon>Pisolithus</taxon>
    </lineage>
</organism>
<dbReference type="InParanoid" id="A0A0C3PAG7"/>
<feature type="non-terminal residue" evidence="8">
    <location>
        <position position="118"/>
    </location>
</feature>
<dbReference type="GO" id="GO:0005634">
    <property type="term" value="C:nucleus"/>
    <property type="evidence" value="ECO:0007669"/>
    <property type="project" value="UniProtKB-SubCell"/>
</dbReference>
<evidence type="ECO:0000313" key="8">
    <source>
        <dbReference type="EMBL" id="KIO10635.1"/>
    </source>
</evidence>
<keyword evidence="4" id="KW-0862">Zinc</keyword>
<dbReference type="GO" id="GO:0003677">
    <property type="term" value="F:DNA binding"/>
    <property type="evidence" value="ECO:0007669"/>
    <property type="project" value="InterPro"/>
</dbReference>
<dbReference type="SUPFAM" id="SSF57716">
    <property type="entry name" value="Glucocorticoid receptor-like (DNA-binding domain)"/>
    <property type="match status" value="1"/>
</dbReference>
<reference evidence="9" key="2">
    <citation type="submission" date="2015-01" db="EMBL/GenBank/DDBJ databases">
        <title>Evolutionary Origins and Diversification of the Mycorrhizal Mutualists.</title>
        <authorList>
            <consortium name="DOE Joint Genome Institute"/>
            <consortium name="Mycorrhizal Genomics Consortium"/>
            <person name="Kohler A."/>
            <person name="Kuo A."/>
            <person name="Nagy L.G."/>
            <person name="Floudas D."/>
            <person name="Copeland A."/>
            <person name="Barry K.W."/>
            <person name="Cichocki N."/>
            <person name="Veneault-Fourrey C."/>
            <person name="LaButti K."/>
            <person name="Lindquist E.A."/>
            <person name="Lipzen A."/>
            <person name="Lundell T."/>
            <person name="Morin E."/>
            <person name="Murat C."/>
            <person name="Riley R."/>
            <person name="Ohm R."/>
            <person name="Sun H."/>
            <person name="Tunlid A."/>
            <person name="Henrissat B."/>
            <person name="Grigoriev I.V."/>
            <person name="Hibbett D.S."/>
            <person name="Martin F."/>
        </authorList>
    </citation>
    <scope>NUCLEOTIDE SEQUENCE [LARGE SCALE GENOMIC DNA]</scope>
    <source>
        <strain evidence="9">Marx 270</strain>
    </source>
</reference>
<keyword evidence="5" id="KW-0539">Nucleus</keyword>
<keyword evidence="9" id="KW-1185">Reference proteome</keyword>
<dbReference type="AlphaFoldDB" id="A0A0C3PAG7"/>
<dbReference type="STRING" id="870435.A0A0C3PAG7"/>
<name>A0A0C3PAG7_PISTI</name>
<evidence type="ECO:0000313" key="9">
    <source>
        <dbReference type="Proteomes" id="UP000054217"/>
    </source>
</evidence>
<accession>A0A0C3PAG7</accession>
<keyword evidence="3" id="KW-0863">Zinc-finger</keyword>
<sequence>KKGGYRVEYASSGRAKCKGPKPCAGTDIPKGSLRLGSLVEIRGMPNYSWRHWGCTTSKLISNMKERLDGDVEELDGFDELRDEDKDRLRRAFEEGKVADADVPPSAGKPAAGDTTEGE</sequence>
<dbReference type="Proteomes" id="UP000054217">
    <property type="component" value="Unassembled WGS sequence"/>
</dbReference>
<evidence type="ECO:0000256" key="2">
    <source>
        <dbReference type="ARBA" id="ARBA00022723"/>
    </source>
</evidence>
<evidence type="ECO:0000256" key="1">
    <source>
        <dbReference type="ARBA" id="ARBA00004123"/>
    </source>
</evidence>
<dbReference type="GO" id="GO:0008270">
    <property type="term" value="F:zinc ion binding"/>
    <property type="evidence" value="ECO:0007669"/>
    <property type="project" value="UniProtKB-KW"/>
</dbReference>
<comment type="subcellular location">
    <subcellularLocation>
        <location evidence="1">Nucleus</location>
    </subcellularLocation>
</comment>
<evidence type="ECO:0000256" key="6">
    <source>
        <dbReference type="SAM" id="MobiDB-lite"/>
    </source>
</evidence>
<dbReference type="SMART" id="SM01336">
    <property type="entry name" value="zf-PARP"/>
    <property type="match status" value="1"/>
</dbReference>
<gene>
    <name evidence="8" type="ORF">M404DRAFT_41037</name>
</gene>
<dbReference type="PROSITE" id="PS50064">
    <property type="entry name" value="ZF_PARP_2"/>
    <property type="match status" value="1"/>
</dbReference>
<keyword evidence="2" id="KW-0479">Metal-binding</keyword>
<feature type="region of interest" description="Disordered" evidence="6">
    <location>
        <begin position="91"/>
        <end position="118"/>
    </location>
</feature>